<feature type="domain" description="Flagellin N-terminal" evidence="1">
    <location>
        <begin position="3"/>
        <end position="140"/>
    </location>
</feature>
<sequence length="352" mass="39274">MRITTNQILRNYKSNLATSLTNLDSARVKVMTRRKFTATAEDPASALRASVLERKYARNEDYLSLVKDVQSFQDSQEDAAMQINTIAKQLSKQYGLEALNGTNGSLDTRETYADAWRGSQESILLSLNASYEGKYVFAGSDGQKAPFKLGKDTAGNQALFYRNVDVTTGFLYNDDGTLKDNDPAASKERLENLSKDSVFVDLGFGLNINDDSTIDSSSAFNTSLPGINMVGYGEFDNGDPKNMILLMGKIADELEKPDFNYERYRELVNEFDEGRDDVLEVVTTLGTQTEFLTTTRDRLETNEISLATQIDNVVNVDMAEAIMNFSWAQYAYNASLKVGNNILTPSFIDFMR</sequence>
<dbReference type="RefSeq" id="WP_159748917.1">
    <property type="nucleotide sequence ID" value="NZ_WUQX01000001.1"/>
</dbReference>
<dbReference type="InterPro" id="IPR001029">
    <property type="entry name" value="Flagellin_N"/>
</dbReference>
<dbReference type="EMBL" id="WUQX01000001">
    <property type="protein sequence ID" value="MXP73953.1"/>
    <property type="molecule type" value="Genomic_DNA"/>
</dbReference>
<evidence type="ECO:0000259" key="1">
    <source>
        <dbReference type="Pfam" id="PF00669"/>
    </source>
</evidence>
<dbReference type="SUPFAM" id="SSF64518">
    <property type="entry name" value="Phase 1 flagellin"/>
    <property type="match status" value="1"/>
</dbReference>
<dbReference type="AlphaFoldDB" id="A0A7X3MCM6"/>
<evidence type="ECO:0000313" key="3">
    <source>
        <dbReference type="Proteomes" id="UP000460412"/>
    </source>
</evidence>
<protein>
    <recommendedName>
        <fullName evidence="1">Flagellin N-terminal domain-containing protein</fullName>
    </recommendedName>
</protein>
<dbReference type="Pfam" id="PF00669">
    <property type="entry name" value="Flagellin_N"/>
    <property type="match status" value="1"/>
</dbReference>
<dbReference type="GO" id="GO:0009288">
    <property type="term" value="C:bacterial-type flagellum"/>
    <property type="evidence" value="ECO:0007669"/>
    <property type="project" value="InterPro"/>
</dbReference>
<reference evidence="2 3" key="1">
    <citation type="submission" date="2019-12" db="EMBL/GenBank/DDBJ databases">
        <title>Sporaefaciens musculi gen. nov., sp. nov., a novel bacterium isolated from the caecum of an obese mouse.</title>
        <authorList>
            <person name="Rasmussen T.S."/>
            <person name="Streidl T."/>
            <person name="Hitch T.C.A."/>
            <person name="Wortmann E."/>
            <person name="Deptula P."/>
            <person name="Hansen M."/>
            <person name="Nielsen D.S."/>
            <person name="Clavel T."/>
            <person name="Vogensen F.K."/>
        </authorList>
    </citation>
    <scope>NUCLEOTIDE SEQUENCE [LARGE SCALE GENOMIC DNA]</scope>
    <source>
        <strain evidence="2 3">WCA-9-b2</strain>
    </source>
</reference>
<organism evidence="2 3">
    <name type="scientific">Sporofaciens musculi</name>
    <dbReference type="NCBI Taxonomy" id="2681861"/>
    <lineage>
        <taxon>Bacteria</taxon>
        <taxon>Bacillati</taxon>
        <taxon>Bacillota</taxon>
        <taxon>Clostridia</taxon>
        <taxon>Lachnospirales</taxon>
        <taxon>Lachnospiraceae</taxon>
        <taxon>Sporofaciens</taxon>
    </lineage>
</organism>
<proteinExistence type="predicted"/>
<dbReference type="InterPro" id="IPR001492">
    <property type="entry name" value="Flagellin"/>
</dbReference>
<evidence type="ECO:0000313" key="2">
    <source>
        <dbReference type="EMBL" id="MXP73953.1"/>
    </source>
</evidence>
<dbReference type="PANTHER" id="PTHR42792">
    <property type="entry name" value="FLAGELLIN"/>
    <property type="match status" value="1"/>
</dbReference>
<comment type="caution">
    <text evidence="2">The sequence shown here is derived from an EMBL/GenBank/DDBJ whole genome shotgun (WGS) entry which is preliminary data.</text>
</comment>
<accession>A0A7X3MCM6</accession>
<gene>
    <name evidence="2" type="ORF">GN277_00375</name>
</gene>
<dbReference type="GO" id="GO:0005198">
    <property type="term" value="F:structural molecule activity"/>
    <property type="evidence" value="ECO:0007669"/>
    <property type="project" value="InterPro"/>
</dbReference>
<dbReference type="PANTHER" id="PTHR42792:SF1">
    <property type="entry name" value="FLAGELLAR HOOK-ASSOCIATED PROTEIN 3"/>
    <property type="match status" value="1"/>
</dbReference>
<name>A0A7X3MCM6_9FIRM</name>
<dbReference type="Proteomes" id="UP000460412">
    <property type="component" value="Unassembled WGS sequence"/>
</dbReference>
<dbReference type="Gene3D" id="1.20.1330.10">
    <property type="entry name" value="f41 fragment of flagellin, N-terminal domain"/>
    <property type="match status" value="1"/>
</dbReference>
<keyword evidence="3" id="KW-1185">Reference proteome</keyword>